<dbReference type="InterPro" id="IPR015943">
    <property type="entry name" value="WD40/YVTN_repeat-like_dom_sf"/>
</dbReference>
<dbReference type="PROSITE" id="PS50082">
    <property type="entry name" value="WD_REPEATS_2"/>
    <property type="match status" value="1"/>
</dbReference>
<dbReference type="GO" id="GO:0032040">
    <property type="term" value="C:small-subunit processome"/>
    <property type="evidence" value="ECO:0007669"/>
    <property type="project" value="InterPro"/>
</dbReference>
<evidence type="ECO:0000256" key="9">
    <source>
        <dbReference type="SAM" id="MobiDB-lite"/>
    </source>
</evidence>
<evidence type="ECO:0000256" key="3">
    <source>
        <dbReference type="ARBA" id="ARBA00022552"/>
    </source>
</evidence>
<evidence type="ECO:0000256" key="4">
    <source>
        <dbReference type="ARBA" id="ARBA00022574"/>
    </source>
</evidence>
<dbReference type="InterPro" id="IPR053826">
    <property type="entry name" value="WDR75"/>
</dbReference>
<feature type="non-terminal residue" evidence="10">
    <location>
        <position position="1011"/>
    </location>
</feature>
<feature type="repeat" description="WD" evidence="8">
    <location>
        <begin position="408"/>
        <end position="449"/>
    </location>
</feature>
<evidence type="ECO:0000256" key="1">
    <source>
        <dbReference type="ARBA" id="ARBA00004604"/>
    </source>
</evidence>
<evidence type="ECO:0000256" key="8">
    <source>
        <dbReference type="PROSITE-ProRule" id="PRU00221"/>
    </source>
</evidence>
<dbReference type="InterPro" id="IPR001680">
    <property type="entry name" value="WD40_rpt"/>
</dbReference>
<protein>
    <submittedName>
        <fullName evidence="10">Uncharacterized protein</fullName>
    </submittedName>
</protein>
<feature type="region of interest" description="Disordered" evidence="9">
    <location>
        <begin position="31"/>
        <end position="102"/>
    </location>
</feature>
<dbReference type="PANTHER" id="PTHR44215:SF1">
    <property type="entry name" value="WD REPEAT-CONTAINING PROTEIN 75"/>
    <property type="match status" value="1"/>
</dbReference>
<dbReference type="SUPFAM" id="SSF69322">
    <property type="entry name" value="Tricorn protease domain 2"/>
    <property type="match status" value="1"/>
</dbReference>
<evidence type="ECO:0000313" key="10">
    <source>
        <dbReference type="EMBL" id="KAK3329452.1"/>
    </source>
</evidence>
<keyword evidence="11" id="KW-1185">Reference proteome</keyword>
<evidence type="ECO:0000256" key="6">
    <source>
        <dbReference type="ARBA" id="ARBA00023163"/>
    </source>
</evidence>
<dbReference type="GO" id="GO:2000234">
    <property type="term" value="P:positive regulation of rRNA processing"/>
    <property type="evidence" value="ECO:0007669"/>
    <property type="project" value="TreeGrafter"/>
</dbReference>
<reference evidence="10" key="1">
    <citation type="journal article" date="2023" name="Mol. Phylogenet. Evol.">
        <title>Genome-scale phylogeny and comparative genomics of the fungal order Sordariales.</title>
        <authorList>
            <person name="Hensen N."/>
            <person name="Bonometti L."/>
            <person name="Westerberg I."/>
            <person name="Brannstrom I.O."/>
            <person name="Guillou S."/>
            <person name="Cros-Aarteil S."/>
            <person name="Calhoun S."/>
            <person name="Haridas S."/>
            <person name="Kuo A."/>
            <person name="Mondo S."/>
            <person name="Pangilinan J."/>
            <person name="Riley R."/>
            <person name="LaButti K."/>
            <person name="Andreopoulos B."/>
            <person name="Lipzen A."/>
            <person name="Chen C."/>
            <person name="Yan M."/>
            <person name="Daum C."/>
            <person name="Ng V."/>
            <person name="Clum A."/>
            <person name="Steindorff A."/>
            <person name="Ohm R.A."/>
            <person name="Martin F."/>
            <person name="Silar P."/>
            <person name="Natvig D.O."/>
            <person name="Lalanne C."/>
            <person name="Gautier V."/>
            <person name="Ament-Velasquez S.L."/>
            <person name="Kruys A."/>
            <person name="Hutchinson M.I."/>
            <person name="Powell A.J."/>
            <person name="Barry K."/>
            <person name="Miller A.N."/>
            <person name="Grigoriev I.V."/>
            <person name="Debuchy R."/>
            <person name="Gladieux P."/>
            <person name="Hiltunen Thoren M."/>
            <person name="Johannesson H."/>
        </authorList>
    </citation>
    <scope>NUCLEOTIDE SEQUENCE</scope>
    <source>
        <strain evidence="10">CBS 118394</strain>
    </source>
</reference>
<comment type="caution">
    <text evidence="10">The sequence shown here is derived from an EMBL/GenBank/DDBJ whole genome shotgun (WGS) entry which is preliminary data.</text>
</comment>
<sequence length="1011" mass="110361">KLGRREGLLRRGDLQLNQSCLTPACIAGIRTPFPSNNTRTVTMRPRLDPNGETASLKKRKREQKDEANAQLKRLRSKSKSQSRASLGEDANAKDADSNTRSHLVPVQNVDADIELPDSSLQTSLEVAHAPPAWKVSSPMGGRMLDIDPIFSLDERHLILTYNTSIQIYSTDDSLLVRRIALPITESRSEDGDELVSAQIVSSVLSKSSPEYVWVACSDGRIWRINWISGAGADTPFTVKAKKVLDVVVESVEIDSAADDVLLVLQKLKKSSAQIVAYDSKALSASSGKVFYTFDEHPQLLRSVVGGKAIVAAAKETLHIGVLKRRKAPSSLGDLEYRFHSFNVSDIITCLDVRATMQMTKKGGLEIQSLDLVVGGARGAIYVYSDVLSKLPAGESTSLKAAPIQPRKFHWHRRAVHSVKWSEDGNYLISGGYETVLVLWQLDTGKQDYLPHLSAPIENIVVSPRGSSYALHLDDNSTMVISTAEMTPTAYVSGIQSLVLGDEKRGSKENLVRRVWKAADEISTPLVAVISPVKPSQIFLCVGNGQQAALGGAEPSMPLLQSFDITSFQGVSKHAIARTNPTDANITSQGAPIVEPRVTKLAFSQDGQWLASVDEWQPPERDTEAFLTGSKTTGDLSRERREIYLKFWQAGDDSNSLELVSRVNEAHYTDRPESIFDLASDPTSSRFATLGNDEMVRFWTSKLRKRDGLAATGPEGQQLRTWSCSRAVALPAYGQQDELIDSSSKASRSGALAFSEDGSILFAAFGPPSEVVVFAIDTETGSLRDVVSGMFRGKVRSIKALSSCLIMLSDDLTVYDIVADELRYSFSLKETSEVAKRLTQMTVNYQSRCFALVAPIPDGQEKMRKGAKSELLVFSTEYHEPQLVQTFPQVVTAVVPAPSSAGFVVVDSAAQIWSVTEGTEQAPILQPLADLGIDAETGAEAEPQDLVLDEGEASDEEMQDADADVEMEDYDIHQAVVAPQRLAEIFNTAPAFAMPPIEDIFYQVAALFSAKP</sequence>
<proteinExistence type="predicted"/>
<keyword evidence="5" id="KW-0677">Repeat</keyword>
<accession>A0AAE0IQT3</accession>
<comment type="subcellular location">
    <subcellularLocation>
        <location evidence="1">Nucleus</location>
        <location evidence="1">Nucleolus</location>
    </subcellularLocation>
</comment>
<dbReference type="GO" id="GO:0006364">
    <property type="term" value="P:rRNA processing"/>
    <property type="evidence" value="ECO:0007669"/>
    <property type="project" value="UniProtKB-KW"/>
</dbReference>
<dbReference type="SMART" id="SM00320">
    <property type="entry name" value="WD40"/>
    <property type="match status" value="2"/>
</dbReference>
<organism evidence="10 11">
    <name type="scientific">Apodospora peruviana</name>
    <dbReference type="NCBI Taxonomy" id="516989"/>
    <lineage>
        <taxon>Eukaryota</taxon>
        <taxon>Fungi</taxon>
        <taxon>Dikarya</taxon>
        <taxon>Ascomycota</taxon>
        <taxon>Pezizomycotina</taxon>
        <taxon>Sordariomycetes</taxon>
        <taxon>Sordariomycetidae</taxon>
        <taxon>Sordariales</taxon>
        <taxon>Lasiosphaeriaceae</taxon>
        <taxon>Apodospora</taxon>
    </lineage>
</organism>
<dbReference type="Proteomes" id="UP001283341">
    <property type="component" value="Unassembled WGS sequence"/>
</dbReference>
<dbReference type="AlphaFoldDB" id="A0AAE0IQT3"/>
<evidence type="ECO:0000256" key="2">
    <source>
        <dbReference type="ARBA" id="ARBA00022517"/>
    </source>
</evidence>
<dbReference type="Pfam" id="PF23869">
    <property type="entry name" value="Beta-prop_WDR75_1st"/>
    <property type="match status" value="1"/>
</dbReference>
<dbReference type="CDD" id="cd23952">
    <property type="entry name" value="Utp17_CTD"/>
    <property type="match status" value="1"/>
</dbReference>
<evidence type="ECO:0000256" key="7">
    <source>
        <dbReference type="ARBA" id="ARBA00023242"/>
    </source>
</evidence>
<keyword evidence="3" id="KW-0698">rRNA processing</keyword>
<keyword evidence="2" id="KW-0690">Ribosome biogenesis</keyword>
<evidence type="ECO:0000256" key="5">
    <source>
        <dbReference type="ARBA" id="ARBA00022737"/>
    </source>
</evidence>
<keyword evidence="6" id="KW-0804">Transcription</keyword>
<gene>
    <name evidence="10" type="ORF">B0H66DRAFT_610318</name>
</gene>
<dbReference type="PANTHER" id="PTHR44215">
    <property type="entry name" value="WD REPEAT-CONTAINING PROTEIN 75"/>
    <property type="match status" value="1"/>
</dbReference>
<dbReference type="GO" id="GO:0045943">
    <property type="term" value="P:positive regulation of transcription by RNA polymerase I"/>
    <property type="evidence" value="ECO:0007669"/>
    <property type="project" value="InterPro"/>
</dbReference>
<dbReference type="GO" id="GO:0003723">
    <property type="term" value="F:RNA binding"/>
    <property type="evidence" value="ECO:0007669"/>
    <property type="project" value="InterPro"/>
</dbReference>
<dbReference type="Gene3D" id="2.130.10.10">
    <property type="entry name" value="YVTN repeat-like/Quinoprotein amine dehydrogenase"/>
    <property type="match status" value="2"/>
</dbReference>
<name>A0AAE0IQT3_9PEZI</name>
<keyword evidence="4 8" id="KW-0853">WD repeat</keyword>
<keyword evidence="7" id="KW-0539">Nucleus</keyword>
<dbReference type="EMBL" id="JAUEDM010000001">
    <property type="protein sequence ID" value="KAK3329452.1"/>
    <property type="molecule type" value="Genomic_DNA"/>
</dbReference>
<dbReference type="PROSITE" id="PS50294">
    <property type="entry name" value="WD_REPEATS_REGION"/>
    <property type="match status" value="1"/>
</dbReference>
<feature type="compositionally biased region" description="Basic and acidic residues" evidence="9">
    <location>
        <begin position="90"/>
        <end position="99"/>
    </location>
</feature>
<feature type="non-terminal residue" evidence="10">
    <location>
        <position position="1"/>
    </location>
</feature>
<reference evidence="10" key="2">
    <citation type="submission" date="2023-06" db="EMBL/GenBank/DDBJ databases">
        <authorList>
            <consortium name="Lawrence Berkeley National Laboratory"/>
            <person name="Haridas S."/>
            <person name="Hensen N."/>
            <person name="Bonometti L."/>
            <person name="Westerberg I."/>
            <person name="Brannstrom I.O."/>
            <person name="Guillou S."/>
            <person name="Cros-Aarteil S."/>
            <person name="Calhoun S."/>
            <person name="Kuo A."/>
            <person name="Mondo S."/>
            <person name="Pangilinan J."/>
            <person name="Riley R."/>
            <person name="Labutti K."/>
            <person name="Andreopoulos B."/>
            <person name="Lipzen A."/>
            <person name="Chen C."/>
            <person name="Yanf M."/>
            <person name="Daum C."/>
            <person name="Ng V."/>
            <person name="Clum A."/>
            <person name="Steindorff A."/>
            <person name="Ohm R."/>
            <person name="Martin F."/>
            <person name="Silar P."/>
            <person name="Natvig D."/>
            <person name="Lalanne C."/>
            <person name="Gautier V."/>
            <person name="Ament-Velasquez S.L."/>
            <person name="Kruys A."/>
            <person name="Hutchinson M.I."/>
            <person name="Powell A.J."/>
            <person name="Barry K."/>
            <person name="Miller A.N."/>
            <person name="Grigoriev I.V."/>
            <person name="Debuchy R."/>
            <person name="Gladieux P."/>
            <person name="Thoren M.H."/>
            <person name="Johannesson H."/>
        </authorList>
    </citation>
    <scope>NUCLEOTIDE SEQUENCE</scope>
    <source>
        <strain evidence="10">CBS 118394</strain>
    </source>
</reference>
<evidence type="ECO:0000313" key="11">
    <source>
        <dbReference type="Proteomes" id="UP001283341"/>
    </source>
</evidence>